<dbReference type="PROSITE" id="PS00108">
    <property type="entry name" value="PROTEIN_KINASE_ST"/>
    <property type="match status" value="1"/>
</dbReference>
<sequence length="323" mass="36807">MQQFHGISRGYSFKCNLGEGMFGKVVSAYSSRLKRRVAIKVIDKKKVNPSYLEKFLSREMEIIRSLNHPHIIKTLDIFESHTSKVYVVMELCVKGDLLKHINVRGALPEHSSCRLFTQLCKAVQYLHNNDMAHRDLKCENMLLDTHFNLKVCDFGFSRRLTYADGRLVLSETFCGTSSYASPEILRSYPYNPKVSDVWSMGVVLYMMLYAAMPYDSSNVRRMVRIQIQHNINFPHTPSVSSEAQDLIRSILHPVVEQRITISSILQSYWMLQEVRMEDSNETPTSNAGSGQKGPPDKKAKEEEKLSKDNSEPGEGPSTAAPRH</sequence>
<keyword evidence="12 18" id="KW-0067">ATP-binding</keyword>
<keyword evidence="7" id="KW-0808">Transferase</keyword>
<keyword evidence="5 19" id="KW-0723">Serine/threonine-protein kinase</keyword>
<feature type="region of interest" description="Disordered" evidence="20">
    <location>
        <begin position="276"/>
        <end position="323"/>
    </location>
</feature>
<protein>
    <recommendedName>
        <fullName evidence="3">non-specific serine/threonine protein kinase</fullName>
        <ecNumber evidence="3">2.7.11.1</ecNumber>
    </recommendedName>
</protein>
<dbReference type="PROSITE" id="PS50011">
    <property type="entry name" value="PROTEIN_KINASE_DOM"/>
    <property type="match status" value="1"/>
</dbReference>
<evidence type="ECO:0000256" key="14">
    <source>
        <dbReference type="ARBA" id="ARBA00022843"/>
    </source>
</evidence>
<evidence type="ECO:0000256" key="3">
    <source>
        <dbReference type="ARBA" id="ARBA00012513"/>
    </source>
</evidence>
<dbReference type="Gene3D" id="1.10.510.10">
    <property type="entry name" value="Transferase(Phosphotransferase) domain 1"/>
    <property type="match status" value="1"/>
</dbReference>
<dbReference type="EC" id="2.7.11.1" evidence="3"/>
<dbReference type="FunFam" id="1.10.510.10:FF:000658">
    <property type="entry name" value="Protein CBG12184"/>
    <property type="match status" value="1"/>
</dbReference>
<dbReference type="InterPro" id="IPR008271">
    <property type="entry name" value="Ser/Thr_kinase_AS"/>
</dbReference>
<evidence type="ECO:0000256" key="8">
    <source>
        <dbReference type="ARBA" id="ARBA00022723"/>
    </source>
</evidence>
<comment type="catalytic activity">
    <reaction evidence="17">
        <text>L-seryl-[protein] + ATP = O-phospho-L-seryl-[protein] + ADP + H(+)</text>
        <dbReference type="Rhea" id="RHEA:17989"/>
        <dbReference type="Rhea" id="RHEA-COMP:9863"/>
        <dbReference type="Rhea" id="RHEA-COMP:11604"/>
        <dbReference type="ChEBI" id="CHEBI:15378"/>
        <dbReference type="ChEBI" id="CHEBI:29999"/>
        <dbReference type="ChEBI" id="CHEBI:30616"/>
        <dbReference type="ChEBI" id="CHEBI:83421"/>
        <dbReference type="ChEBI" id="CHEBI:456216"/>
        <dbReference type="EC" id="2.7.11.1"/>
    </reaction>
</comment>
<dbReference type="AlphaFoldDB" id="A0A8C9X4K6"/>
<dbReference type="Proteomes" id="UP000694568">
    <property type="component" value="Unplaced"/>
</dbReference>
<dbReference type="GO" id="GO:0005524">
    <property type="term" value="F:ATP binding"/>
    <property type="evidence" value="ECO:0007669"/>
    <property type="project" value="UniProtKB-UniRule"/>
</dbReference>
<accession>A0A8C9X4K6</accession>
<evidence type="ECO:0000256" key="9">
    <source>
        <dbReference type="ARBA" id="ARBA00022741"/>
    </source>
</evidence>
<keyword evidence="15" id="KW-0744">Spermatogenesis</keyword>
<evidence type="ECO:0000256" key="4">
    <source>
        <dbReference type="ARBA" id="ARBA00022473"/>
    </source>
</evidence>
<evidence type="ECO:0000256" key="10">
    <source>
        <dbReference type="ARBA" id="ARBA00022777"/>
    </source>
</evidence>
<evidence type="ECO:0000256" key="18">
    <source>
        <dbReference type="PROSITE-ProRule" id="PRU10141"/>
    </source>
</evidence>
<dbReference type="FunFam" id="3.30.200.20:FF:000042">
    <property type="entry name" value="Aurora kinase A"/>
    <property type="match status" value="1"/>
</dbReference>
<dbReference type="GO" id="GO:0000287">
    <property type="term" value="F:magnesium ion binding"/>
    <property type="evidence" value="ECO:0007669"/>
    <property type="project" value="UniProtKB-ARBA"/>
</dbReference>
<keyword evidence="13" id="KW-0460">Magnesium</keyword>
<evidence type="ECO:0000256" key="16">
    <source>
        <dbReference type="ARBA" id="ARBA00047899"/>
    </source>
</evidence>
<evidence type="ECO:0000259" key="21">
    <source>
        <dbReference type="PROSITE" id="PS50011"/>
    </source>
</evidence>
<gene>
    <name evidence="22" type="primary">LOC116045216</name>
</gene>
<dbReference type="PROSITE" id="PS00107">
    <property type="entry name" value="PROTEIN_KINASE_ATP"/>
    <property type="match status" value="1"/>
</dbReference>
<feature type="compositionally biased region" description="Basic and acidic residues" evidence="20">
    <location>
        <begin position="294"/>
        <end position="310"/>
    </location>
</feature>
<dbReference type="GO" id="GO:0000226">
    <property type="term" value="P:microtubule cytoskeleton organization"/>
    <property type="evidence" value="ECO:0007669"/>
    <property type="project" value="TreeGrafter"/>
</dbReference>
<proteinExistence type="inferred from homology"/>
<evidence type="ECO:0000256" key="7">
    <source>
        <dbReference type="ARBA" id="ARBA00022679"/>
    </source>
</evidence>
<dbReference type="GO" id="GO:0050321">
    <property type="term" value="F:tau-protein kinase activity"/>
    <property type="evidence" value="ECO:0007669"/>
    <property type="project" value="TreeGrafter"/>
</dbReference>
<keyword evidence="8" id="KW-0479">Metal-binding</keyword>
<feature type="domain" description="Protein kinase" evidence="21">
    <location>
        <begin position="11"/>
        <end position="270"/>
    </location>
</feature>
<comment type="catalytic activity">
    <reaction evidence="16">
        <text>L-threonyl-[protein] + ATP = O-phospho-L-threonyl-[protein] + ADP + H(+)</text>
        <dbReference type="Rhea" id="RHEA:46608"/>
        <dbReference type="Rhea" id="RHEA-COMP:11060"/>
        <dbReference type="Rhea" id="RHEA-COMP:11605"/>
        <dbReference type="ChEBI" id="CHEBI:15378"/>
        <dbReference type="ChEBI" id="CHEBI:30013"/>
        <dbReference type="ChEBI" id="CHEBI:30616"/>
        <dbReference type="ChEBI" id="CHEBI:61977"/>
        <dbReference type="ChEBI" id="CHEBI:456216"/>
        <dbReference type="EC" id="2.7.11.1"/>
    </reaction>
</comment>
<evidence type="ECO:0000256" key="13">
    <source>
        <dbReference type="ARBA" id="ARBA00022842"/>
    </source>
</evidence>
<dbReference type="GO" id="GO:0030154">
    <property type="term" value="P:cell differentiation"/>
    <property type="evidence" value="ECO:0007669"/>
    <property type="project" value="UniProtKB-KW"/>
</dbReference>
<evidence type="ECO:0000256" key="15">
    <source>
        <dbReference type="ARBA" id="ARBA00022871"/>
    </source>
</evidence>
<evidence type="ECO:0000256" key="1">
    <source>
        <dbReference type="ARBA" id="ARBA00001946"/>
    </source>
</evidence>
<dbReference type="SUPFAM" id="SSF56112">
    <property type="entry name" value="Protein kinase-like (PK-like)"/>
    <property type="match status" value="1"/>
</dbReference>
<feature type="binding site" evidence="18">
    <location>
        <position position="40"/>
    </location>
    <ligand>
        <name>ATP</name>
        <dbReference type="ChEBI" id="CHEBI:30616"/>
    </ligand>
</feature>
<name>A0A8C9X4K6_SANLU</name>
<comment type="cofactor">
    <cofactor evidence="1">
        <name>Mg(2+)</name>
        <dbReference type="ChEBI" id="CHEBI:18420"/>
    </cofactor>
</comment>
<evidence type="ECO:0000256" key="17">
    <source>
        <dbReference type="ARBA" id="ARBA00048679"/>
    </source>
</evidence>
<dbReference type="InterPro" id="IPR017441">
    <property type="entry name" value="Protein_kinase_ATP_BS"/>
</dbReference>
<evidence type="ECO:0000313" key="23">
    <source>
        <dbReference type="Proteomes" id="UP000694568"/>
    </source>
</evidence>
<keyword evidence="6" id="KW-0597">Phosphoprotein</keyword>
<reference evidence="22" key="2">
    <citation type="submission" date="2025-09" db="UniProtKB">
        <authorList>
            <consortium name="Ensembl"/>
        </authorList>
    </citation>
    <scope>IDENTIFICATION</scope>
</reference>
<dbReference type="InterPro" id="IPR011009">
    <property type="entry name" value="Kinase-like_dom_sf"/>
</dbReference>
<keyword evidence="9 18" id="KW-0547">Nucleotide-binding</keyword>
<keyword evidence="11" id="KW-0221">Differentiation</keyword>
<evidence type="ECO:0000256" key="19">
    <source>
        <dbReference type="RuleBase" id="RU000304"/>
    </source>
</evidence>
<evidence type="ECO:0000256" key="2">
    <source>
        <dbReference type="ARBA" id="ARBA00006692"/>
    </source>
</evidence>
<keyword evidence="4" id="KW-0217">Developmental protein</keyword>
<dbReference type="Pfam" id="PF00069">
    <property type="entry name" value="Pkinase"/>
    <property type="match status" value="1"/>
</dbReference>
<dbReference type="GO" id="GO:0005737">
    <property type="term" value="C:cytoplasm"/>
    <property type="evidence" value="ECO:0007669"/>
    <property type="project" value="TreeGrafter"/>
</dbReference>
<keyword evidence="23" id="KW-1185">Reference proteome</keyword>
<evidence type="ECO:0000256" key="12">
    <source>
        <dbReference type="ARBA" id="ARBA00022840"/>
    </source>
</evidence>
<evidence type="ECO:0000313" key="22">
    <source>
        <dbReference type="Ensembl" id="ENSSLUP00000004771.1"/>
    </source>
</evidence>
<comment type="similarity">
    <text evidence="2">Belongs to the protein kinase superfamily. CAMK Ser/Thr protein kinase family.</text>
</comment>
<dbReference type="PANTHER" id="PTHR24346:SF102">
    <property type="entry name" value="TESTIS-SPECIFIC SERINE_THREONINE-PROTEIN KINASE 1"/>
    <property type="match status" value="1"/>
</dbReference>
<evidence type="ECO:0000256" key="6">
    <source>
        <dbReference type="ARBA" id="ARBA00022553"/>
    </source>
</evidence>
<dbReference type="GO" id="GO:0035556">
    <property type="term" value="P:intracellular signal transduction"/>
    <property type="evidence" value="ECO:0007669"/>
    <property type="project" value="TreeGrafter"/>
</dbReference>
<evidence type="ECO:0000256" key="11">
    <source>
        <dbReference type="ARBA" id="ARBA00022782"/>
    </source>
</evidence>
<dbReference type="PANTHER" id="PTHR24346">
    <property type="entry name" value="MAP/MICROTUBULE AFFINITY-REGULATING KINASE"/>
    <property type="match status" value="1"/>
</dbReference>
<dbReference type="SMART" id="SM00220">
    <property type="entry name" value="S_TKc"/>
    <property type="match status" value="1"/>
</dbReference>
<dbReference type="InterPro" id="IPR000719">
    <property type="entry name" value="Prot_kinase_dom"/>
</dbReference>
<reference evidence="22" key="1">
    <citation type="submission" date="2025-08" db="UniProtKB">
        <authorList>
            <consortium name="Ensembl"/>
        </authorList>
    </citation>
    <scope>IDENTIFICATION</scope>
</reference>
<keyword evidence="10" id="KW-0418">Kinase</keyword>
<keyword evidence="14" id="KW-0832">Ubl conjugation</keyword>
<dbReference type="Ensembl" id="ENSSLUT00000004906.1">
    <property type="protein sequence ID" value="ENSSLUP00000004771.1"/>
    <property type="gene ID" value="ENSSLUG00000002131.1"/>
</dbReference>
<dbReference type="GO" id="GO:0007283">
    <property type="term" value="P:spermatogenesis"/>
    <property type="evidence" value="ECO:0007669"/>
    <property type="project" value="UniProtKB-KW"/>
</dbReference>
<dbReference type="GeneTree" id="ENSGT00940000162226"/>
<organism evidence="22 23">
    <name type="scientific">Sander lucioperca</name>
    <name type="common">Pike-perch</name>
    <name type="synonym">Perca lucioperca</name>
    <dbReference type="NCBI Taxonomy" id="283035"/>
    <lineage>
        <taxon>Eukaryota</taxon>
        <taxon>Metazoa</taxon>
        <taxon>Chordata</taxon>
        <taxon>Craniata</taxon>
        <taxon>Vertebrata</taxon>
        <taxon>Euteleostomi</taxon>
        <taxon>Actinopterygii</taxon>
        <taxon>Neopterygii</taxon>
        <taxon>Teleostei</taxon>
        <taxon>Neoteleostei</taxon>
        <taxon>Acanthomorphata</taxon>
        <taxon>Eupercaria</taxon>
        <taxon>Perciformes</taxon>
        <taxon>Percoidei</taxon>
        <taxon>Percidae</taxon>
        <taxon>Luciopercinae</taxon>
        <taxon>Sander</taxon>
    </lineage>
</organism>
<evidence type="ECO:0000256" key="20">
    <source>
        <dbReference type="SAM" id="MobiDB-lite"/>
    </source>
</evidence>
<evidence type="ECO:0000256" key="5">
    <source>
        <dbReference type="ARBA" id="ARBA00022527"/>
    </source>
</evidence>